<gene>
    <name evidence="8" type="ORF">FHS21_002730</name>
</gene>
<dbReference type="GO" id="GO:0006308">
    <property type="term" value="P:DNA catabolic process"/>
    <property type="evidence" value="ECO:0007669"/>
    <property type="project" value="InterPro"/>
</dbReference>
<evidence type="ECO:0000256" key="4">
    <source>
        <dbReference type="ARBA" id="ARBA00022801"/>
    </source>
</evidence>
<evidence type="ECO:0000313" key="8">
    <source>
        <dbReference type="EMBL" id="MBB3146315.1"/>
    </source>
</evidence>
<sequence>MRRIALTVALLLAAMNVAFAWGPSGHSIIAEIARLAPLTLQHVADLPRSGASLASSASWADDERAGDKTTTRWHFADIPRTAPGYDPAGDCVLDASDGECIIAAINRQLGIVACPSLPLEPRRRALKFLVHFLSDLHQPLHAIDEEGGNCVKVTVVAQKGVNGNIPFTTSLHALWDVTLIDKTVWSWGSYVERLENSWLKIADANSVTCGTTIDWANESHQLAINIMRSVPADGVRDDDYRRVNLPVLDTQHSRAGLRLAKTLNDAFAKGDCPAGQE</sequence>
<reference evidence="8 9" key="1">
    <citation type="submission" date="2020-08" db="EMBL/GenBank/DDBJ databases">
        <title>Genomic Encyclopedia of Type Strains, Phase III (KMG-III): the genomes of soil and plant-associated and newly described type strains.</title>
        <authorList>
            <person name="Whitman W."/>
        </authorList>
    </citation>
    <scope>NUCLEOTIDE SEQUENCE [LARGE SCALE GENOMIC DNA]</scope>
    <source>
        <strain evidence="8 9">CECT 7015</strain>
    </source>
</reference>
<feature type="signal peptide" evidence="7">
    <location>
        <begin position="1"/>
        <end position="20"/>
    </location>
</feature>
<dbReference type="EMBL" id="JACHXN010000007">
    <property type="protein sequence ID" value="MBB3146315.1"/>
    <property type="molecule type" value="Genomic_DNA"/>
</dbReference>
<proteinExistence type="predicted"/>
<dbReference type="GO" id="GO:0004519">
    <property type="term" value="F:endonuclease activity"/>
    <property type="evidence" value="ECO:0007669"/>
    <property type="project" value="UniProtKB-KW"/>
</dbReference>
<keyword evidence="7" id="KW-0732">Signal</keyword>
<name>A0A839U8K8_9HYPH</name>
<dbReference type="AlphaFoldDB" id="A0A839U8K8"/>
<organism evidence="8 9">
    <name type="scientific">Phyllobacterium trifolii</name>
    <dbReference type="NCBI Taxonomy" id="300193"/>
    <lineage>
        <taxon>Bacteria</taxon>
        <taxon>Pseudomonadati</taxon>
        <taxon>Pseudomonadota</taxon>
        <taxon>Alphaproteobacteria</taxon>
        <taxon>Hyphomicrobiales</taxon>
        <taxon>Phyllobacteriaceae</taxon>
        <taxon>Phyllobacterium</taxon>
    </lineage>
</organism>
<evidence type="ECO:0000256" key="6">
    <source>
        <dbReference type="ARBA" id="ARBA00023180"/>
    </source>
</evidence>
<dbReference type="InterPro" id="IPR008947">
    <property type="entry name" value="PLipase_C/P1_nuclease_dom_sf"/>
</dbReference>
<dbReference type="PANTHER" id="PTHR33146">
    <property type="entry name" value="ENDONUCLEASE 4"/>
    <property type="match status" value="1"/>
</dbReference>
<keyword evidence="1" id="KW-0540">Nuclease</keyword>
<dbReference type="InterPro" id="IPR003154">
    <property type="entry name" value="S1/P1nuclease"/>
</dbReference>
<dbReference type="SUPFAM" id="SSF48537">
    <property type="entry name" value="Phospholipase C/P1 nuclease"/>
    <property type="match status" value="1"/>
</dbReference>
<dbReference type="GO" id="GO:0003676">
    <property type="term" value="F:nucleic acid binding"/>
    <property type="evidence" value="ECO:0007669"/>
    <property type="project" value="InterPro"/>
</dbReference>
<keyword evidence="4" id="KW-0378">Hydrolase</keyword>
<dbReference type="GO" id="GO:0016788">
    <property type="term" value="F:hydrolase activity, acting on ester bonds"/>
    <property type="evidence" value="ECO:0007669"/>
    <property type="project" value="InterPro"/>
</dbReference>
<keyword evidence="3" id="KW-0255">Endonuclease</keyword>
<feature type="chain" id="PRO_5032896236" description="Endonuclease" evidence="7">
    <location>
        <begin position="21"/>
        <end position="277"/>
    </location>
</feature>
<protein>
    <recommendedName>
        <fullName evidence="10">Endonuclease</fullName>
    </recommendedName>
</protein>
<evidence type="ECO:0000256" key="3">
    <source>
        <dbReference type="ARBA" id="ARBA00022759"/>
    </source>
</evidence>
<evidence type="ECO:0008006" key="10">
    <source>
        <dbReference type="Google" id="ProtNLM"/>
    </source>
</evidence>
<evidence type="ECO:0000256" key="7">
    <source>
        <dbReference type="SAM" id="SignalP"/>
    </source>
</evidence>
<accession>A0A839U8K8</accession>
<comment type="caution">
    <text evidence="8">The sequence shown here is derived from an EMBL/GenBank/DDBJ whole genome shotgun (WGS) entry which is preliminary data.</text>
</comment>
<evidence type="ECO:0000313" key="9">
    <source>
        <dbReference type="Proteomes" id="UP000554520"/>
    </source>
</evidence>
<keyword evidence="6" id="KW-0325">Glycoprotein</keyword>
<evidence type="ECO:0000256" key="5">
    <source>
        <dbReference type="ARBA" id="ARBA00023157"/>
    </source>
</evidence>
<evidence type="ECO:0000256" key="1">
    <source>
        <dbReference type="ARBA" id="ARBA00022722"/>
    </source>
</evidence>
<dbReference type="Gene3D" id="1.10.575.10">
    <property type="entry name" value="P1 Nuclease"/>
    <property type="match status" value="1"/>
</dbReference>
<keyword evidence="2" id="KW-0479">Metal-binding</keyword>
<dbReference type="RefSeq" id="WP_183662162.1">
    <property type="nucleotide sequence ID" value="NZ_JACHXN010000007.1"/>
</dbReference>
<dbReference type="PANTHER" id="PTHR33146:SF26">
    <property type="entry name" value="ENDONUCLEASE 4"/>
    <property type="match status" value="1"/>
</dbReference>
<dbReference type="Proteomes" id="UP000554520">
    <property type="component" value="Unassembled WGS sequence"/>
</dbReference>
<dbReference type="GO" id="GO:0046872">
    <property type="term" value="F:metal ion binding"/>
    <property type="evidence" value="ECO:0007669"/>
    <property type="project" value="UniProtKB-KW"/>
</dbReference>
<keyword evidence="5" id="KW-1015">Disulfide bond</keyword>
<evidence type="ECO:0000256" key="2">
    <source>
        <dbReference type="ARBA" id="ARBA00022723"/>
    </source>
</evidence>
<dbReference type="Pfam" id="PF02265">
    <property type="entry name" value="S1-P1_nuclease"/>
    <property type="match status" value="1"/>
</dbReference>
<dbReference type="CDD" id="cd11010">
    <property type="entry name" value="S1-P1_nuclease"/>
    <property type="match status" value="1"/>
</dbReference>
<keyword evidence="9" id="KW-1185">Reference proteome</keyword>